<comment type="caution">
    <text evidence="3">The sequence shown here is derived from an EMBL/GenBank/DDBJ whole genome shotgun (WGS) entry which is preliminary data.</text>
</comment>
<reference evidence="3 4" key="1">
    <citation type="submission" date="2020-07" db="EMBL/GenBank/DDBJ databases">
        <title>Taxonomic revisions and descriptions of new bacterial species based on genomic comparisons in the high-G+C-content subgroup of the family Alcaligenaceae.</title>
        <authorList>
            <person name="Szabo A."/>
            <person name="Felfoldi T."/>
        </authorList>
    </citation>
    <scope>NUCLEOTIDE SEQUENCE [LARGE SCALE GENOMIC DNA]</scope>
    <source>
        <strain evidence="3 4">LMG 24012</strain>
    </source>
</reference>
<evidence type="ECO:0000256" key="1">
    <source>
        <dbReference type="ARBA" id="ARBA00009199"/>
    </source>
</evidence>
<dbReference type="AlphaFoldDB" id="A0A853G0I2"/>
<accession>A0A853G0I2</accession>
<dbReference type="Gene3D" id="3.90.1300.10">
    <property type="entry name" value="Amidase signature (AS) domain"/>
    <property type="match status" value="1"/>
</dbReference>
<dbReference type="Proteomes" id="UP000559809">
    <property type="component" value="Unassembled WGS sequence"/>
</dbReference>
<dbReference type="InterPro" id="IPR000120">
    <property type="entry name" value="Amidase"/>
</dbReference>
<evidence type="ECO:0000259" key="2">
    <source>
        <dbReference type="Pfam" id="PF01425"/>
    </source>
</evidence>
<name>A0A853G0I2_9BURK</name>
<dbReference type="InterPro" id="IPR023631">
    <property type="entry name" value="Amidase_dom"/>
</dbReference>
<comment type="similarity">
    <text evidence="1">Belongs to the amidase family.</text>
</comment>
<dbReference type="PANTHER" id="PTHR11895">
    <property type="entry name" value="TRANSAMIDASE"/>
    <property type="match status" value="1"/>
</dbReference>
<evidence type="ECO:0000313" key="3">
    <source>
        <dbReference type="EMBL" id="NYT50758.1"/>
    </source>
</evidence>
<dbReference type="InterPro" id="IPR036928">
    <property type="entry name" value="AS_sf"/>
</dbReference>
<sequence length="476" mass="51522">MNEEIWQSSATKIAAAVSRRELSCQEVMRTFLDRIAALDGHTNAFSVVEPGQALIAARDADEAIRAGRALGPLHGLPITIKDVIPTQGMRTTYGSRLYADHIPETEPEVVARVRRAGAIIVGKTTTPEFAHKVLTDSPLHGITRNPWSLERSPGGSSGGAAVAAAMGYCPLNVSTDGAGSSRIPAANCHVVGLKPTMGAIPNDGGADLFAMQVLGVIARTTEDASLLFDVLSGPYDGDPFSLGAENKPDTEAGSRPVLKNLRVRYFPRMGNVHVDAEVLQAVERALALMETQGSIVLEDGDINWRHDAWRIMLRAQQAARFRDSYPGIKHLLDPSMAQCIEEGLSQDVIELQDALLARSALYKDLHRIFQTADVIISPTSATPALFATHHANEPVIINGKEAGTLRQAWYNYTVPINGAGHPAISLPCGFSHEGLPIGMQIIGPWHRERMLLRLAAELQELLGWTDRWPDLASQRG</sequence>
<dbReference type="RefSeq" id="WP_180157016.1">
    <property type="nucleotide sequence ID" value="NZ_JACCEM010000008.1"/>
</dbReference>
<proteinExistence type="inferred from homology"/>
<dbReference type="PANTHER" id="PTHR11895:SF7">
    <property type="entry name" value="GLUTAMYL-TRNA(GLN) AMIDOTRANSFERASE SUBUNIT A, MITOCHONDRIAL"/>
    <property type="match status" value="1"/>
</dbReference>
<dbReference type="GO" id="GO:0003824">
    <property type="term" value="F:catalytic activity"/>
    <property type="evidence" value="ECO:0007669"/>
    <property type="project" value="InterPro"/>
</dbReference>
<dbReference type="Pfam" id="PF01425">
    <property type="entry name" value="Amidase"/>
    <property type="match status" value="1"/>
</dbReference>
<protein>
    <submittedName>
        <fullName evidence="3">Amidase</fullName>
    </submittedName>
</protein>
<dbReference type="SUPFAM" id="SSF75304">
    <property type="entry name" value="Amidase signature (AS) enzymes"/>
    <property type="match status" value="1"/>
</dbReference>
<feature type="domain" description="Amidase" evidence="2">
    <location>
        <begin position="26"/>
        <end position="452"/>
    </location>
</feature>
<gene>
    <name evidence="3" type="ORF">H0A72_15675</name>
</gene>
<dbReference type="EMBL" id="JACCEM010000008">
    <property type="protein sequence ID" value="NYT50758.1"/>
    <property type="molecule type" value="Genomic_DNA"/>
</dbReference>
<evidence type="ECO:0000313" key="4">
    <source>
        <dbReference type="Proteomes" id="UP000559809"/>
    </source>
</evidence>
<keyword evidence="4" id="KW-1185">Reference proteome</keyword>
<organism evidence="3 4">
    <name type="scientific">Parapusillimonas granuli</name>
    <dbReference type="NCBI Taxonomy" id="380911"/>
    <lineage>
        <taxon>Bacteria</taxon>
        <taxon>Pseudomonadati</taxon>
        <taxon>Pseudomonadota</taxon>
        <taxon>Betaproteobacteria</taxon>
        <taxon>Burkholderiales</taxon>
        <taxon>Alcaligenaceae</taxon>
        <taxon>Parapusillimonas</taxon>
    </lineage>
</organism>